<name>A0A518ANB5_9BACT</name>
<reference evidence="3 4" key="1">
    <citation type="submission" date="2019-02" db="EMBL/GenBank/DDBJ databases">
        <title>Deep-cultivation of Planctomycetes and their phenomic and genomic characterization uncovers novel biology.</title>
        <authorList>
            <person name="Wiegand S."/>
            <person name="Jogler M."/>
            <person name="Boedeker C."/>
            <person name="Pinto D."/>
            <person name="Vollmers J."/>
            <person name="Rivas-Marin E."/>
            <person name="Kohn T."/>
            <person name="Peeters S.H."/>
            <person name="Heuer A."/>
            <person name="Rast P."/>
            <person name="Oberbeckmann S."/>
            <person name="Bunk B."/>
            <person name="Jeske O."/>
            <person name="Meyerdierks A."/>
            <person name="Storesund J.E."/>
            <person name="Kallscheuer N."/>
            <person name="Luecker S."/>
            <person name="Lage O.M."/>
            <person name="Pohl T."/>
            <person name="Merkel B.J."/>
            <person name="Hornburger P."/>
            <person name="Mueller R.-W."/>
            <person name="Bruemmer F."/>
            <person name="Labrenz M."/>
            <person name="Spormann A.M."/>
            <person name="Op den Camp H."/>
            <person name="Overmann J."/>
            <person name="Amann R."/>
            <person name="Jetten M.S.M."/>
            <person name="Mascher T."/>
            <person name="Medema M.H."/>
            <person name="Devos D.P."/>
            <person name="Kaster A.-K."/>
            <person name="Ovreas L."/>
            <person name="Rohde M."/>
            <person name="Galperin M.Y."/>
            <person name="Jogler C."/>
        </authorList>
    </citation>
    <scope>NUCLEOTIDE SEQUENCE [LARGE SCALE GENOMIC DNA]</scope>
    <source>
        <strain evidence="3 4">Pan181</strain>
    </source>
</reference>
<keyword evidence="2" id="KW-1133">Transmembrane helix</keyword>
<feature type="compositionally biased region" description="Low complexity" evidence="1">
    <location>
        <begin position="190"/>
        <end position="201"/>
    </location>
</feature>
<evidence type="ECO:0000313" key="4">
    <source>
        <dbReference type="Proteomes" id="UP000315750"/>
    </source>
</evidence>
<protein>
    <recommendedName>
        <fullName evidence="5">General secretion pathway protein J</fullName>
    </recommendedName>
</protein>
<keyword evidence="2" id="KW-0472">Membrane</keyword>
<organism evidence="3 4">
    <name type="scientific">Aeoliella mucimassa</name>
    <dbReference type="NCBI Taxonomy" id="2527972"/>
    <lineage>
        <taxon>Bacteria</taxon>
        <taxon>Pseudomonadati</taxon>
        <taxon>Planctomycetota</taxon>
        <taxon>Planctomycetia</taxon>
        <taxon>Pirellulales</taxon>
        <taxon>Lacipirellulaceae</taxon>
        <taxon>Aeoliella</taxon>
    </lineage>
</organism>
<dbReference type="RefSeq" id="WP_145246979.1">
    <property type="nucleotide sequence ID" value="NZ_CP036278.1"/>
</dbReference>
<keyword evidence="4" id="KW-1185">Reference proteome</keyword>
<dbReference type="InterPro" id="IPR012902">
    <property type="entry name" value="N_methyl_site"/>
</dbReference>
<dbReference type="Proteomes" id="UP000315750">
    <property type="component" value="Chromosome"/>
</dbReference>
<dbReference type="Pfam" id="PF07963">
    <property type="entry name" value="N_methyl"/>
    <property type="match status" value="1"/>
</dbReference>
<sequence length="211" mass="23435">MNLLGHTRRTGHSLIELLVVMSISIVVLTLAVTFLSRMMHIHSQSSRFLQAERTGLRLSRQLRSDLLLASHVGLTEQAEDDGPIGVTLYGMQNGDPNIDYHFSPEGVLRMTSVSDDKYSHENYRLPQGTRWRVQLLSEPDRLVVEAISAAEASSSDRRAPPPAWRVPFELRVEQVVGRLTWDDSTDDDAAAAPPADDAPTAENEPPQEESP</sequence>
<accession>A0A518ANB5</accession>
<feature type="transmembrane region" description="Helical" evidence="2">
    <location>
        <begin position="12"/>
        <end position="35"/>
    </location>
</feature>
<evidence type="ECO:0000256" key="1">
    <source>
        <dbReference type="SAM" id="MobiDB-lite"/>
    </source>
</evidence>
<dbReference type="AlphaFoldDB" id="A0A518ANB5"/>
<feature type="region of interest" description="Disordered" evidence="1">
    <location>
        <begin position="179"/>
        <end position="211"/>
    </location>
</feature>
<dbReference type="EMBL" id="CP036278">
    <property type="protein sequence ID" value="QDU56217.1"/>
    <property type="molecule type" value="Genomic_DNA"/>
</dbReference>
<proteinExistence type="predicted"/>
<gene>
    <name evidence="3" type="ORF">Pan181_24250</name>
</gene>
<keyword evidence="2" id="KW-0812">Transmembrane</keyword>
<evidence type="ECO:0000313" key="3">
    <source>
        <dbReference type="EMBL" id="QDU56217.1"/>
    </source>
</evidence>
<dbReference type="KEGG" id="amuc:Pan181_24250"/>
<evidence type="ECO:0008006" key="5">
    <source>
        <dbReference type="Google" id="ProtNLM"/>
    </source>
</evidence>
<evidence type="ECO:0000256" key="2">
    <source>
        <dbReference type="SAM" id="Phobius"/>
    </source>
</evidence>